<evidence type="ECO:0000313" key="2">
    <source>
        <dbReference type="EMBL" id="NMN02689.1"/>
    </source>
</evidence>
<dbReference type="Proteomes" id="UP000553756">
    <property type="component" value="Unassembled WGS sequence"/>
</dbReference>
<dbReference type="EMBL" id="JAAIIJ010000026">
    <property type="protein sequence ID" value="NMN02689.1"/>
    <property type="molecule type" value="Genomic_DNA"/>
</dbReference>
<feature type="region of interest" description="Disordered" evidence="1">
    <location>
        <begin position="36"/>
        <end position="65"/>
    </location>
</feature>
<proteinExistence type="predicted"/>
<accession>A0ABX1SXX1</accession>
<reference evidence="2 3" key="1">
    <citation type="submission" date="2020-02" db="EMBL/GenBank/DDBJ databases">
        <title>Characterization of phylogenetic diversity of novel bifidobacterial species isolated in Czech ZOOs.</title>
        <authorList>
            <person name="Lugli G.A."/>
            <person name="Vera N.B."/>
            <person name="Ventura M."/>
        </authorList>
    </citation>
    <scope>NUCLEOTIDE SEQUENCE [LARGE SCALE GENOMIC DNA]</scope>
    <source>
        <strain evidence="2 3">DSM 109963</strain>
    </source>
</reference>
<evidence type="ECO:0000256" key="1">
    <source>
        <dbReference type="SAM" id="MobiDB-lite"/>
    </source>
</evidence>
<protein>
    <submittedName>
        <fullName evidence="2">Uncharacterized protein</fullName>
    </submittedName>
</protein>
<evidence type="ECO:0000313" key="3">
    <source>
        <dbReference type="Proteomes" id="UP000553756"/>
    </source>
</evidence>
<dbReference type="RefSeq" id="WP_172146735.1">
    <property type="nucleotide sequence ID" value="NZ_JAAIIJ010000026.1"/>
</dbReference>
<feature type="region of interest" description="Disordered" evidence="1">
    <location>
        <begin position="1"/>
        <end position="22"/>
    </location>
</feature>
<keyword evidence="3" id="KW-1185">Reference proteome</keyword>
<feature type="compositionally biased region" description="Polar residues" evidence="1">
    <location>
        <begin position="55"/>
        <end position="65"/>
    </location>
</feature>
<name>A0ABX1SXX1_9BIFI</name>
<comment type="caution">
    <text evidence="2">The sequence shown here is derived from an EMBL/GenBank/DDBJ whole genome shotgun (WGS) entry which is preliminary data.</text>
</comment>
<feature type="compositionally biased region" description="Basic residues" evidence="1">
    <location>
        <begin position="37"/>
        <end position="47"/>
    </location>
</feature>
<organism evidence="2 3">
    <name type="scientific">Bifidobacterium panos</name>
    <dbReference type="NCBI Taxonomy" id="2675321"/>
    <lineage>
        <taxon>Bacteria</taxon>
        <taxon>Bacillati</taxon>
        <taxon>Actinomycetota</taxon>
        <taxon>Actinomycetes</taxon>
        <taxon>Bifidobacteriales</taxon>
        <taxon>Bifidobacteriaceae</taxon>
        <taxon>Bifidobacterium</taxon>
    </lineage>
</organism>
<sequence length="65" mass="7066">MITSGMGIRPMPSYVPPADGKPRDMVDAKWMALARAASKRNERRTRGKAGADALQNDSTTPFLCT</sequence>
<gene>
    <name evidence="2" type="ORF">G1C94_1311</name>
</gene>